<evidence type="ECO:0000313" key="3">
    <source>
        <dbReference type="EMBL" id="KLO15452.1"/>
    </source>
</evidence>
<gene>
    <name evidence="3" type="ORF">SCHPADRAFT_262410</name>
</gene>
<dbReference type="OrthoDB" id="538336at2759"/>
<dbReference type="STRING" id="27342.A0A0H2RV53"/>
<dbReference type="GO" id="GO:0005777">
    <property type="term" value="C:peroxisome"/>
    <property type="evidence" value="ECO:0007669"/>
    <property type="project" value="InterPro"/>
</dbReference>
<accession>A0A0H2RV53</accession>
<dbReference type="GO" id="GO:0055088">
    <property type="term" value="P:lipid homeostasis"/>
    <property type="evidence" value="ECO:0007669"/>
    <property type="project" value="TreeGrafter"/>
</dbReference>
<protein>
    <submittedName>
        <fullName evidence="3">Acyl-CoA dehydrogenase NM domain-like protein</fullName>
    </submittedName>
</protein>
<dbReference type="GO" id="GO:0005504">
    <property type="term" value="F:fatty acid binding"/>
    <property type="evidence" value="ECO:0007669"/>
    <property type="project" value="TreeGrafter"/>
</dbReference>
<keyword evidence="4" id="KW-1185">Reference proteome</keyword>
<feature type="signal peptide" evidence="1">
    <location>
        <begin position="1"/>
        <end position="21"/>
    </location>
</feature>
<dbReference type="InterPro" id="IPR009100">
    <property type="entry name" value="AcylCoA_DH/oxidase_NM_dom_sf"/>
</dbReference>
<dbReference type="Pfam" id="PF22924">
    <property type="entry name" value="ACOX_C_alpha1"/>
    <property type="match status" value="1"/>
</dbReference>
<dbReference type="GO" id="GO:0071949">
    <property type="term" value="F:FAD binding"/>
    <property type="evidence" value="ECO:0007669"/>
    <property type="project" value="InterPro"/>
</dbReference>
<keyword evidence="1" id="KW-0732">Signal</keyword>
<evidence type="ECO:0000256" key="1">
    <source>
        <dbReference type="SAM" id="SignalP"/>
    </source>
</evidence>
<sequence length="510" mass="56801">MCAVDLPAVILLSMQYNLVAGTLAPYAESRPDLRPLLDRILNYEVLGSFLLTEIAHGLDAKNLETTARLLPSGDYDLHSPRFEASKFMPPSGVVEGLDRVAIVFARLLVQGEDRGIRPFVVYLSKNGRMCKGVTSRLMPGRPGSEALDHSITTFTRVRLPRTALLGSHDRPANDRDNFLSCIHRVSIGSIAVSLMSIPTLSVSTFIAAKYSLQRTVTSNSSEQVPIWSFRTQQIPIIRAYALLAVMKSFAREVIAMYTRPGIDSTVKSALVCIVKAFLVQQSQDRMLEMAERCGAQGLFLHNQIASLQLCMRGALIAEGDVLVLCIRLASELLIGRYEIPVPRCPQSFLARYEKAFFALCKENLSEIKDHRSEQFNQQILPLCRPLVEAISHRMAYEAALDSGTVDRPLLDLYEITTICNYGAWFAEQKELDMSAKKLMELEEMAVSAAVPHLKRYMEESEAEAYVQAPMLVRENNEAFINGLECSSGDDLQGVLADMYKNAFSHIPSRL</sequence>
<name>A0A0H2RV53_9AGAM</name>
<evidence type="ECO:0000259" key="2">
    <source>
        <dbReference type="Pfam" id="PF22924"/>
    </source>
</evidence>
<reference evidence="3 4" key="1">
    <citation type="submission" date="2015-04" db="EMBL/GenBank/DDBJ databases">
        <title>Complete genome sequence of Schizopora paradoxa KUC8140, a cosmopolitan wood degrader in East Asia.</title>
        <authorList>
            <consortium name="DOE Joint Genome Institute"/>
            <person name="Min B."/>
            <person name="Park H."/>
            <person name="Jang Y."/>
            <person name="Kim J.-J."/>
            <person name="Kim K.H."/>
            <person name="Pangilinan J."/>
            <person name="Lipzen A."/>
            <person name="Riley R."/>
            <person name="Grigoriev I.V."/>
            <person name="Spatafora J.W."/>
            <person name="Choi I.-G."/>
        </authorList>
    </citation>
    <scope>NUCLEOTIDE SEQUENCE [LARGE SCALE GENOMIC DNA]</scope>
    <source>
        <strain evidence="3 4">KUC8140</strain>
    </source>
</reference>
<dbReference type="SUPFAM" id="SSF47203">
    <property type="entry name" value="Acyl-CoA dehydrogenase C-terminal domain-like"/>
    <property type="match status" value="1"/>
</dbReference>
<dbReference type="GO" id="GO:0003997">
    <property type="term" value="F:acyl-CoA oxidase activity"/>
    <property type="evidence" value="ECO:0007669"/>
    <property type="project" value="InterPro"/>
</dbReference>
<dbReference type="Gene3D" id="2.40.110.10">
    <property type="entry name" value="Butyryl-CoA Dehydrogenase, subunit A, domain 2"/>
    <property type="match status" value="1"/>
</dbReference>
<dbReference type="EMBL" id="KQ085929">
    <property type="protein sequence ID" value="KLO15452.1"/>
    <property type="molecule type" value="Genomic_DNA"/>
</dbReference>
<dbReference type="Gene3D" id="1.20.140.10">
    <property type="entry name" value="Butyryl-CoA Dehydrogenase, subunit A, domain 3"/>
    <property type="match status" value="1"/>
</dbReference>
<dbReference type="InParanoid" id="A0A0H2RV53"/>
<dbReference type="InterPro" id="IPR036250">
    <property type="entry name" value="AcylCo_DH-like_C"/>
</dbReference>
<feature type="chain" id="PRO_5005202205" evidence="1">
    <location>
        <begin position="22"/>
        <end position="510"/>
    </location>
</feature>
<dbReference type="InterPro" id="IPR055060">
    <property type="entry name" value="ACOX_C_alpha1"/>
</dbReference>
<dbReference type="AlphaFoldDB" id="A0A0H2RV53"/>
<organism evidence="3 4">
    <name type="scientific">Schizopora paradoxa</name>
    <dbReference type="NCBI Taxonomy" id="27342"/>
    <lineage>
        <taxon>Eukaryota</taxon>
        <taxon>Fungi</taxon>
        <taxon>Dikarya</taxon>
        <taxon>Basidiomycota</taxon>
        <taxon>Agaricomycotina</taxon>
        <taxon>Agaricomycetes</taxon>
        <taxon>Hymenochaetales</taxon>
        <taxon>Schizoporaceae</taxon>
        <taxon>Schizopora</taxon>
    </lineage>
</organism>
<dbReference type="GO" id="GO:0033540">
    <property type="term" value="P:fatty acid beta-oxidation using acyl-CoA oxidase"/>
    <property type="evidence" value="ECO:0007669"/>
    <property type="project" value="TreeGrafter"/>
</dbReference>
<proteinExistence type="predicted"/>
<dbReference type="Proteomes" id="UP000053477">
    <property type="component" value="Unassembled WGS sequence"/>
</dbReference>
<dbReference type="PANTHER" id="PTHR10909:SF382">
    <property type="entry name" value="ACYL-COENZYME A OXIDASE"/>
    <property type="match status" value="1"/>
</dbReference>
<feature type="domain" description="Acyl-CoA oxidase C-alpha1" evidence="2">
    <location>
        <begin position="199"/>
        <end position="332"/>
    </location>
</feature>
<evidence type="ECO:0000313" key="4">
    <source>
        <dbReference type="Proteomes" id="UP000053477"/>
    </source>
</evidence>
<dbReference type="SUPFAM" id="SSF56645">
    <property type="entry name" value="Acyl-CoA dehydrogenase NM domain-like"/>
    <property type="match status" value="1"/>
</dbReference>
<dbReference type="InterPro" id="IPR012258">
    <property type="entry name" value="Acyl-CoA_oxidase"/>
</dbReference>
<dbReference type="PANTHER" id="PTHR10909">
    <property type="entry name" value="ELECTRON TRANSPORT OXIDOREDUCTASE"/>
    <property type="match status" value="1"/>
</dbReference>
<dbReference type="InterPro" id="IPR046373">
    <property type="entry name" value="Acyl-CoA_Oxase/DH_mid-dom_sf"/>
</dbReference>